<gene>
    <name evidence="4" type="ORF">C484_10031</name>
</gene>
<dbReference type="PANTHER" id="PTHR48081">
    <property type="entry name" value="AB HYDROLASE SUPERFAMILY PROTEIN C4A8.06C"/>
    <property type="match status" value="1"/>
</dbReference>
<dbReference type="EMBL" id="AOIL01000034">
    <property type="protein sequence ID" value="ELY91828.1"/>
    <property type="molecule type" value="Genomic_DNA"/>
</dbReference>
<accession>M0A3A2</accession>
<dbReference type="STRING" id="1230458.C484_10031"/>
<dbReference type="InterPro" id="IPR033140">
    <property type="entry name" value="Lipase_GDXG_put_SER_AS"/>
</dbReference>
<keyword evidence="2 4" id="KW-0378">Hydrolase</keyword>
<dbReference type="GO" id="GO:0016787">
    <property type="term" value="F:hydrolase activity"/>
    <property type="evidence" value="ECO:0007669"/>
    <property type="project" value="UniProtKB-KW"/>
</dbReference>
<comment type="similarity">
    <text evidence="1">Belongs to the 'GDXG' lipolytic enzyme family.</text>
</comment>
<dbReference type="InterPro" id="IPR013094">
    <property type="entry name" value="AB_hydrolase_3"/>
</dbReference>
<evidence type="ECO:0000256" key="1">
    <source>
        <dbReference type="ARBA" id="ARBA00010515"/>
    </source>
</evidence>
<dbReference type="Gene3D" id="3.40.50.1820">
    <property type="entry name" value="alpha/beta hydrolase"/>
    <property type="match status" value="1"/>
</dbReference>
<evidence type="ECO:0000313" key="5">
    <source>
        <dbReference type="Proteomes" id="UP000011648"/>
    </source>
</evidence>
<name>M0A3A2_9EURY</name>
<protein>
    <submittedName>
        <fullName evidence="4">Alpha/beta hydrolase</fullName>
    </submittedName>
</protein>
<dbReference type="InterPro" id="IPR050300">
    <property type="entry name" value="GDXG_lipolytic_enzyme"/>
</dbReference>
<dbReference type="PATRIC" id="fig|1230458.4.peg.2015"/>
<dbReference type="Proteomes" id="UP000011648">
    <property type="component" value="Unassembled WGS sequence"/>
</dbReference>
<organism evidence="4 5">
    <name type="scientific">Natrialba taiwanensis DSM 12281</name>
    <dbReference type="NCBI Taxonomy" id="1230458"/>
    <lineage>
        <taxon>Archaea</taxon>
        <taxon>Methanobacteriati</taxon>
        <taxon>Methanobacteriota</taxon>
        <taxon>Stenosarchaea group</taxon>
        <taxon>Halobacteria</taxon>
        <taxon>Halobacteriales</taxon>
        <taxon>Natrialbaceae</taxon>
        <taxon>Natrialba</taxon>
    </lineage>
</organism>
<dbReference type="PANTHER" id="PTHR48081:SF8">
    <property type="entry name" value="ALPHA_BETA HYDROLASE FOLD-3 DOMAIN-CONTAINING PROTEIN-RELATED"/>
    <property type="match status" value="1"/>
</dbReference>
<reference evidence="4 5" key="1">
    <citation type="journal article" date="2014" name="PLoS Genet.">
        <title>Phylogenetically driven sequencing of extremely halophilic archaea reveals strategies for static and dynamic osmo-response.</title>
        <authorList>
            <person name="Becker E.A."/>
            <person name="Seitzer P.M."/>
            <person name="Tritt A."/>
            <person name="Larsen D."/>
            <person name="Krusor M."/>
            <person name="Yao A.I."/>
            <person name="Wu D."/>
            <person name="Madern D."/>
            <person name="Eisen J.A."/>
            <person name="Darling A.E."/>
            <person name="Facciotti M.T."/>
        </authorList>
    </citation>
    <scope>NUCLEOTIDE SEQUENCE [LARGE SCALE GENOMIC DNA]</scope>
    <source>
        <strain evidence="4 5">DSM 12281</strain>
    </source>
</reference>
<keyword evidence="5" id="KW-1185">Reference proteome</keyword>
<evidence type="ECO:0000313" key="4">
    <source>
        <dbReference type="EMBL" id="ELY91828.1"/>
    </source>
</evidence>
<proteinExistence type="inferred from homology"/>
<evidence type="ECO:0000259" key="3">
    <source>
        <dbReference type="Pfam" id="PF07859"/>
    </source>
</evidence>
<sequence>MLGDLGTYDALCRALSNATECIVISVDYRRAPEHRFPAGLEDCYAATCWVANNAEAIDARPDTLAIAGDSAGGSLAFGVGLLARDRDGPAIDYQVLAYPASDYAFDTESYEENAQGYFITRKDMERFWDGYLQSELDGEHPYASPLRTESLDRLPPTLVLTCGFDPLRDDGTELASRLSEAGVSTDHVQYEDMIHGFLIMLSDPELDRAHEALEEIGERVRDELQ</sequence>
<dbReference type="Pfam" id="PF07859">
    <property type="entry name" value="Abhydrolase_3"/>
    <property type="match status" value="1"/>
</dbReference>
<dbReference type="InterPro" id="IPR029058">
    <property type="entry name" value="AB_hydrolase_fold"/>
</dbReference>
<dbReference type="SUPFAM" id="SSF53474">
    <property type="entry name" value="alpha/beta-Hydrolases"/>
    <property type="match status" value="1"/>
</dbReference>
<feature type="domain" description="Alpha/beta hydrolase fold-3" evidence="3">
    <location>
        <begin position="2"/>
        <end position="198"/>
    </location>
</feature>
<dbReference type="AlphaFoldDB" id="M0A3A2"/>
<comment type="caution">
    <text evidence="4">The sequence shown here is derived from an EMBL/GenBank/DDBJ whole genome shotgun (WGS) entry which is preliminary data.</text>
</comment>
<dbReference type="PROSITE" id="PS01174">
    <property type="entry name" value="LIPASE_GDXG_SER"/>
    <property type="match status" value="1"/>
</dbReference>
<evidence type="ECO:0000256" key="2">
    <source>
        <dbReference type="ARBA" id="ARBA00022801"/>
    </source>
</evidence>